<proteinExistence type="predicted"/>
<protein>
    <submittedName>
        <fullName evidence="1">Nuclease HARBI1</fullName>
    </submittedName>
</protein>
<name>A0ABD1HVJ4_SALDI</name>
<comment type="caution">
    <text evidence="1">The sequence shown here is derived from an EMBL/GenBank/DDBJ whole genome shotgun (WGS) entry which is preliminary data.</text>
</comment>
<sequence>MAYHISGVERGICFGGPLFCARDVMANHETIRKVECYRKELTKVMLLLGEIIRFHQMNMLMIQFIVSRINLRIRKRKRTAMRARHDLLDRIPAHIRHINRLVHTRGGNGLRDVSEL</sequence>
<organism evidence="1 2">
    <name type="scientific">Salvia divinorum</name>
    <name type="common">Maria pastora</name>
    <name type="synonym">Diviner's sage</name>
    <dbReference type="NCBI Taxonomy" id="28513"/>
    <lineage>
        <taxon>Eukaryota</taxon>
        <taxon>Viridiplantae</taxon>
        <taxon>Streptophyta</taxon>
        <taxon>Embryophyta</taxon>
        <taxon>Tracheophyta</taxon>
        <taxon>Spermatophyta</taxon>
        <taxon>Magnoliopsida</taxon>
        <taxon>eudicotyledons</taxon>
        <taxon>Gunneridae</taxon>
        <taxon>Pentapetalae</taxon>
        <taxon>asterids</taxon>
        <taxon>lamiids</taxon>
        <taxon>Lamiales</taxon>
        <taxon>Lamiaceae</taxon>
        <taxon>Nepetoideae</taxon>
        <taxon>Mentheae</taxon>
        <taxon>Salviinae</taxon>
        <taxon>Salvia</taxon>
        <taxon>Salvia subgen. Calosphace</taxon>
    </lineage>
</organism>
<dbReference type="AlphaFoldDB" id="A0ABD1HVJ4"/>
<dbReference type="EMBL" id="JBEAFC010000004">
    <property type="protein sequence ID" value="KAL1559253.1"/>
    <property type="molecule type" value="Genomic_DNA"/>
</dbReference>
<accession>A0ABD1HVJ4</accession>
<dbReference type="Proteomes" id="UP001567538">
    <property type="component" value="Unassembled WGS sequence"/>
</dbReference>
<gene>
    <name evidence="1" type="ORF">AAHA92_09614</name>
</gene>
<evidence type="ECO:0000313" key="1">
    <source>
        <dbReference type="EMBL" id="KAL1559253.1"/>
    </source>
</evidence>
<keyword evidence="2" id="KW-1185">Reference proteome</keyword>
<evidence type="ECO:0000313" key="2">
    <source>
        <dbReference type="Proteomes" id="UP001567538"/>
    </source>
</evidence>
<reference evidence="1 2" key="1">
    <citation type="submission" date="2024-06" db="EMBL/GenBank/DDBJ databases">
        <title>A chromosome level genome sequence of Diviner's sage (Salvia divinorum).</title>
        <authorList>
            <person name="Ford S.A."/>
            <person name="Ro D.-K."/>
            <person name="Ness R.W."/>
            <person name="Phillips M.A."/>
        </authorList>
    </citation>
    <scope>NUCLEOTIDE SEQUENCE [LARGE SCALE GENOMIC DNA]</scope>
    <source>
        <strain evidence="1">SAF-2024a</strain>
        <tissue evidence="1">Leaf</tissue>
    </source>
</reference>